<comment type="caution">
    <text evidence="1">The sequence shown here is derived from an EMBL/GenBank/DDBJ whole genome shotgun (WGS) entry which is preliminary data.</text>
</comment>
<reference evidence="1" key="1">
    <citation type="submission" date="2023-01" db="EMBL/GenBank/DDBJ databases">
        <title>Genome assembly of the deep-sea coral Lophelia pertusa.</title>
        <authorList>
            <person name="Herrera S."/>
            <person name="Cordes E."/>
        </authorList>
    </citation>
    <scope>NUCLEOTIDE SEQUENCE</scope>
    <source>
        <strain evidence="1">USNM1676648</strain>
        <tissue evidence="1">Polyp</tissue>
    </source>
</reference>
<gene>
    <name evidence="1" type="primary">TTC34_1</name>
    <name evidence="1" type="ORF">OS493_010600</name>
</gene>
<dbReference type="InterPro" id="IPR042161">
    <property type="entry name" value="TTC34"/>
</dbReference>
<dbReference type="Proteomes" id="UP001163046">
    <property type="component" value="Unassembled WGS sequence"/>
</dbReference>
<organism evidence="1 2">
    <name type="scientific">Desmophyllum pertusum</name>
    <dbReference type="NCBI Taxonomy" id="174260"/>
    <lineage>
        <taxon>Eukaryota</taxon>
        <taxon>Metazoa</taxon>
        <taxon>Cnidaria</taxon>
        <taxon>Anthozoa</taxon>
        <taxon>Hexacorallia</taxon>
        <taxon>Scleractinia</taxon>
        <taxon>Caryophylliina</taxon>
        <taxon>Caryophylliidae</taxon>
        <taxon>Desmophyllum</taxon>
    </lineage>
</organism>
<dbReference type="AlphaFoldDB" id="A0A9W9ZR35"/>
<sequence>MRSKCFERLSRFQEAIEDMTSVITSGVPIVGDLVARANLHLLNDNFYSACLDFIVAMDTQEVTAMTLISSYPGKEAVVKVFLKAAVADLNRKKFSDGLTVCTYGLKFDPNNVELKTLKRKFEFGVSNKCFIQ</sequence>
<protein>
    <submittedName>
        <fullName evidence="1">Tetratricopeptide repeat protein</fullName>
    </submittedName>
</protein>
<evidence type="ECO:0000313" key="1">
    <source>
        <dbReference type="EMBL" id="KAJ7386207.1"/>
    </source>
</evidence>
<accession>A0A9W9ZR35</accession>
<dbReference type="PANTHER" id="PTHR44874:SF1">
    <property type="entry name" value="TETRATRICOPEPTIDE REPEAT PROTEIN 34"/>
    <property type="match status" value="1"/>
</dbReference>
<evidence type="ECO:0000313" key="2">
    <source>
        <dbReference type="Proteomes" id="UP001163046"/>
    </source>
</evidence>
<dbReference type="EMBL" id="MU825877">
    <property type="protein sequence ID" value="KAJ7386207.1"/>
    <property type="molecule type" value="Genomic_DNA"/>
</dbReference>
<proteinExistence type="predicted"/>
<dbReference type="InterPro" id="IPR011990">
    <property type="entry name" value="TPR-like_helical_dom_sf"/>
</dbReference>
<keyword evidence="2" id="KW-1185">Reference proteome</keyword>
<dbReference type="PANTHER" id="PTHR44874">
    <property type="entry name" value="TETRATRICOPEPTIDE REPEAT PROTEIN 34"/>
    <property type="match status" value="1"/>
</dbReference>
<dbReference type="SUPFAM" id="SSF48452">
    <property type="entry name" value="TPR-like"/>
    <property type="match status" value="1"/>
</dbReference>
<name>A0A9W9ZR35_9CNID</name>